<protein>
    <submittedName>
        <fullName evidence="1">Uncharacterized protein</fullName>
    </submittedName>
</protein>
<proteinExistence type="predicted"/>
<evidence type="ECO:0000313" key="1">
    <source>
        <dbReference type="EMBL" id="GAA4856243.1"/>
    </source>
</evidence>
<name>A0ABP9DQ96_9GAMM</name>
<sequence>MLWPAAARTKPVPPSTAKAFADRLARARAQDVVKSAFILESPLNSLMFMNHHVLPAWVSGRPGKDASRARSRSPDLRRIAWRLGPMHSRIGKTSESF</sequence>
<dbReference type="Proteomes" id="UP001501323">
    <property type="component" value="Unassembled WGS sequence"/>
</dbReference>
<keyword evidence="2" id="KW-1185">Reference proteome</keyword>
<accession>A0ABP9DQ96</accession>
<gene>
    <name evidence="1" type="ORF">GCM10023332_04880</name>
</gene>
<dbReference type="EMBL" id="BAABJY010000001">
    <property type="protein sequence ID" value="GAA4856243.1"/>
    <property type="molecule type" value="Genomic_DNA"/>
</dbReference>
<organism evidence="1 2">
    <name type="scientific">Luteimonas vadosa</name>
    <dbReference type="NCBI Taxonomy" id="1165507"/>
    <lineage>
        <taxon>Bacteria</taxon>
        <taxon>Pseudomonadati</taxon>
        <taxon>Pseudomonadota</taxon>
        <taxon>Gammaproteobacteria</taxon>
        <taxon>Lysobacterales</taxon>
        <taxon>Lysobacteraceae</taxon>
        <taxon>Luteimonas</taxon>
    </lineage>
</organism>
<evidence type="ECO:0000313" key="2">
    <source>
        <dbReference type="Proteomes" id="UP001501323"/>
    </source>
</evidence>
<reference evidence="2" key="1">
    <citation type="journal article" date="2019" name="Int. J. Syst. Evol. Microbiol.">
        <title>The Global Catalogue of Microorganisms (GCM) 10K type strain sequencing project: providing services to taxonomists for standard genome sequencing and annotation.</title>
        <authorList>
            <consortium name="The Broad Institute Genomics Platform"/>
            <consortium name="The Broad Institute Genome Sequencing Center for Infectious Disease"/>
            <person name="Wu L."/>
            <person name="Ma J."/>
        </authorList>
    </citation>
    <scope>NUCLEOTIDE SEQUENCE [LARGE SCALE GENOMIC DNA]</scope>
    <source>
        <strain evidence="2">JCM 18392</strain>
    </source>
</reference>
<comment type="caution">
    <text evidence="1">The sequence shown here is derived from an EMBL/GenBank/DDBJ whole genome shotgun (WGS) entry which is preliminary data.</text>
</comment>